<dbReference type="KEGG" id="crie:AK829_04415"/>
<gene>
    <name evidence="1" type="ORF">AK829_04415</name>
</gene>
<dbReference type="EMBL" id="CP012342">
    <property type="protein sequence ID" value="AKV58540.1"/>
    <property type="molecule type" value="Genomic_DNA"/>
</dbReference>
<keyword evidence="2" id="KW-1185">Reference proteome</keyword>
<dbReference type="AlphaFoldDB" id="A0A0K1RAU0"/>
<sequence>MSYLIRVTLPNVPGSLGQLAEAFGIVDADINSVDIVETSLDGTVTDDIVVTLPTGVMVDTLITAVASVEGAEVDSIRPFTGRVDRRGQIEMLAKIADCSSRVNDTLDELVNVMPGAVTSSWAVVLRDTPDGLARVAASPAAPEDDGSHPSMPLIDAARVLQPDYDEWAPEPWFQLGTALTITPLNGTDMVLVIGRVGGPDYLASEVREIGDLGRIVGAMLR</sequence>
<dbReference type="Proteomes" id="UP000060016">
    <property type="component" value="Chromosome"/>
</dbReference>
<evidence type="ECO:0000313" key="2">
    <source>
        <dbReference type="Proteomes" id="UP000060016"/>
    </source>
</evidence>
<dbReference type="SUPFAM" id="SSF55021">
    <property type="entry name" value="ACT-like"/>
    <property type="match status" value="1"/>
</dbReference>
<reference evidence="1 2" key="1">
    <citation type="submission" date="2015-08" db="EMBL/GenBank/DDBJ databases">
        <authorList>
            <person name="Babu N.S."/>
            <person name="Beckwith C.J."/>
            <person name="Beseler K.G."/>
            <person name="Brison A."/>
            <person name="Carone J.V."/>
            <person name="Caskin T.P."/>
            <person name="Diamond M."/>
            <person name="Durham M.E."/>
            <person name="Foxe J.M."/>
            <person name="Go M."/>
            <person name="Henderson B.A."/>
            <person name="Jones I.B."/>
            <person name="McGettigan J.A."/>
            <person name="Micheletti S.J."/>
            <person name="Nasrallah M.E."/>
            <person name="Ortiz D."/>
            <person name="Piller C.R."/>
            <person name="Privatt S.R."/>
            <person name="Schneider S.L."/>
            <person name="Sharp S."/>
            <person name="Smith T.C."/>
            <person name="Stanton J.D."/>
            <person name="Ullery H.E."/>
            <person name="Wilson R.J."/>
            <person name="Serrano M.G."/>
            <person name="Buck G."/>
            <person name="Lee V."/>
            <person name="Wang Y."/>
            <person name="Carvalho R."/>
            <person name="Voegtly L."/>
            <person name="Shi R."/>
            <person name="Duckworth R."/>
            <person name="Johnson A."/>
            <person name="Loviza R."/>
            <person name="Walstead R."/>
            <person name="Shah Z."/>
            <person name="Kiflezghi M."/>
            <person name="Wade K."/>
            <person name="Ball S.L."/>
            <person name="Bradley K.W."/>
            <person name="Asai D.J."/>
            <person name="Bowman C.A."/>
            <person name="Russell D.A."/>
            <person name="Pope W.H."/>
            <person name="Jacobs-Sera D."/>
            <person name="Hendrix R.W."/>
            <person name="Hatfull G.F."/>
        </authorList>
    </citation>
    <scope>NUCLEOTIDE SEQUENCE [LARGE SCALE GENOMIC DNA]</scope>
    <source>
        <strain evidence="1 2">PUDD_83A45</strain>
    </source>
</reference>
<dbReference type="InterPro" id="IPR045865">
    <property type="entry name" value="ACT-like_dom_sf"/>
</dbReference>
<dbReference type="STRING" id="156976.AK829_04415"/>
<name>A0A0K1RAU0_9CORY</name>
<proteinExistence type="predicted"/>
<dbReference type="RefSeq" id="WP_052204610.1">
    <property type="nucleotide sequence ID" value="NZ_BAAAGW010000002.1"/>
</dbReference>
<dbReference type="PROSITE" id="PS51671">
    <property type="entry name" value="ACT"/>
    <property type="match status" value="1"/>
</dbReference>
<organism evidence="1 2">
    <name type="scientific">Corynebacterium riegelii</name>
    <dbReference type="NCBI Taxonomy" id="156976"/>
    <lineage>
        <taxon>Bacteria</taxon>
        <taxon>Bacillati</taxon>
        <taxon>Actinomycetota</taxon>
        <taxon>Actinomycetes</taxon>
        <taxon>Mycobacteriales</taxon>
        <taxon>Corynebacteriaceae</taxon>
        <taxon>Corynebacterium</taxon>
    </lineage>
</organism>
<protein>
    <submittedName>
        <fullName evidence="1">Amino acid-binding ACT domain protein</fullName>
    </submittedName>
</protein>
<evidence type="ECO:0000313" key="1">
    <source>
        <dbReference type="EMBL" id="AKV58540.1"/>
    </source>
</evidence>
<accession>A0A0K1RAU0</accession>
<dbReference type="InterPro" id="IPR002912">
    <property type="entry name" value="ACT_dom"/>
</dbReference>
<dbReference type="PATRIC" id="fig|156976.3.peg.874"/>